<keyword evidence="2" id="KW-0472">Membrane</keyword>
<keyword evidence="2" id="KW-0812">Transmembrane</keyword>
<feature type="region of interest" description="Disordered" evidence="1">
    <location>
        <begin position="91"/>
        <end position="119"/>
    </location>
</feature>
<accession>A0A9P9YI74</accession>
<dbReference type="Proteomes" id="UP001059596">
    <property type="component" value="Unassembled WGS sequence"/>
</dbReference>
<dbReference type="AlphaFoldDB" id="A0A9P9YI74"/>
<protein>
    <submittedName>
        <fullName evidence="3">Uncharacterized protein</fullName>
    </submittedName>
</protein>
<feature type="transmembrane region" description="Helical" evidence="2">
    <location>
        <begin position="71"/>
        <end position="90"/>
    </location>
</feature>
<sequence length="119" mass="12860">MAFEAGPNRLDDSSICRLEFVVVAGVIHTTTSSTTSTTSTTIRKPKAQLTLSAFGHFRNSSMRPHRHQRHLLAAAATLCCLLAIIVQPVLSDDPPPPPVSASGPTILPRTPRSRQPRQP</sequence>
<organism evidence="3 4">
    <name type="scientific">Drosophila gunungcola</name>
    <name type="common">fruit fly</name>
    <dbReference type="NCBI Taxonomy" id="103775"/>
    <lineage>
        <taxon>Eukaryota</taxon>
        <taxon>Metazoa</taxon>
        <taxon>Ecdysozoa</taxon>
        <taxon>Arthropoda</taxon>
        <taxon>Hexapoda</taxon>
        <taxon>Insecta</taxon>
        <taxon>Pterygota</taxon>
        <taxon>Neoptera</taxon>
        <taxon>Endopterygota</taxon>
        <taxon>Diptera</taxon>
        <taxon>Brachycera</taxon>
        <taxon>Muscomorpha</taxon>
        <taxon>Ephydroidea</taxon>
        <taxon>Drosophilidae</taxon>
        <taxon>Drosophila</taxon>
        <taxon>Sophophora</taxon>
    </lineage>
</organism>
<evidence type="ECO:0000256" key="2">
    <source>
        <dbReference type="SAM" id="Phobius"/>
    </source>
</evidence>
<dbReference type="EMBL" id="JAMKOV010000012">
    <property type="protein sequence ID" value="KAI8037436.1"/>
    <property type="molecule type" value="Genomic_DNA"/>
</dbReference>
<evidence type="ECO:0000313" key="3">
    <source>
        <dbReference type="EMBL" id="KAI8037436.1"/>
    </source>
</evidence>
<keyword evidence="4" id="KW-1185">Reference proteome</keyword>
<keyword evidence="2" id="KW-1133">Transmembrane helix</keyword>
<gene>
    <name evidence="3" type="ORF">M5D96_009573</name>
</gene>
<name>A0A9P9YI74_9MUSC</name>
<evidence type="ECO:0000256" key="1">
    <source>
        <dbReference type="SAM" id="MobiDB-lite"/>
    </source>
</evidence>
<proteinExistence type="predicted"/>
<evidence type="ECO:0000313" key="4">
    <source>
        <dbReference type="Proteomes" id="UP001059596"/>
    </source>
</evidence>
<comment type="caution">
    <text evidence="3">The sequence shown here is derived from an EMBL/GenBank/DDBJ whole genome shotgun (WGS) entry which is preliminary data.</text>
</comment>
<reference evidence="3" key="1">
    <citation type="journal article" date="2023" name="Genome Biol. Evol.">
        <title>Long-read-based Genome Assembly of Drosophila gunungcola Reveals Fewer Chemosensory Genes in Flower-breeding Species.</title>
        <authorList>
            <person name="Negi A."/>
            <person name="Liao B.Y."/>
            <person name="Yeh S.D."/>
        </authorList>
    </citation>
    <scope>NUCLEOTIDE SEQUENCE</scope>
    <source>
        <strain evidence="3">Sukarami</strain>
    </source>
</reference>